<reference evidence="9" key="1">
    <citation type="journal article" date="2016" name="Nat. Commun.">
        <title>The Gonium pectorale genome demonstrates co-option of cell cycle regulation during the evolution of multicellularity.</title>
        <authorList>
            <person name="Hanschen E.R."/>
            <person name="Marriage T.N."/>
            <person name="Ferris P.J."/>
            <person name="Hamaji T."/>
            <person name="Toyoda A."/>
            <person name="Fujiyama A."/>
            <person name="Neme R."/>
            <person name="Noguchi H."/>
            <person name="Minakuchi Y."/>
            <person name="Suzuki M."/>
            <person name="Kawai-Toyooka H."/>
            <person name="Smith D.R."/>
            <person name="Sparks H."/>
            <person name="Anderson J."/>
            <person name="Bakaric R."/>
            <person name="Luria V."/>
            <person name="Karger A."/>
            <person name="Kirschner M.W."/>
            <person name="Durand P.M."/>
            <person name="Michod R.E."/>
            <person name="Nozaki H."/>
            <person name="Olson B.J."/>
        </authorList>
    </citation>
    <scope>NUCLEOTIDE SEQUENCE [LARGE SCALE GENOMIC DNA]</scope>
    <source>
        <strain evidence="9">NIES-2863</strain>
    </source>
</reference>
<dbReference type="InterPro" id="IPR041373">
    <property type="entry name" value="RT_RNaseH"/>
</dbReference>
<name>A0A150FV09_GONPE</name>
<dbReference type="Gene3D" id="3.10.20.370">
    <property type="match status" value="1"/>
</dbReference>
<proteinExistence type="predicted"/>
<accession>A0A150FV09</accession>
<dbReference type="EMBL" id="LSYV01001739">
    <property type="protein sequence ID" value="KXZ40860.1"/>
    <property type="molecule type" value="Genomic_DNA"/>
</dbReference>
<sequence>MADWKEPHSAAFRAIKDAVCSDTVLSFPDFAKPFTVVADASLAGTGAVLLQDDRPVAFTSKKFSPAERNYTTSEQELLAIVHALKEWRCYLEGGKPFRILSDHKPLVFVDGIPTLNRRQARWMEFRKPKLVALAECAKLRNKATSEPETLLLVLHEGNVSDQ</sequence>
<evidence type="ECO:0000313" key="9">
    <source>
        <dbReference type="Proteomes" id="UP000075714"/>
    </source>
</evidence>
<dbReference type="OrthoDB" id="540517at2759"/>
<keyword evidence="5" id="KW-0378">Hydrolase</keyword>
<evidence type="ECO:0000256" key="2">
    <source>
        <dbReference type="ARBA" id="ARBA00022695"/>
    </source>
</evidence>
<organism evidence="8 9">
    <name type="scientific">Gonium pectorale</name>
    <name type="common">Green alga</name>
    <dbReference type="NCBI Taxonomy" id="33097"/>
    <lineage>
        <taxon>Eukaryota</taxon>
        <taxon>Viridiplantae</taxon>
        <taxon>Chlorophyta</taxon>
        <taxon>core chlorophytes</taxon>
        <taxon>Chlorophyceae</taxon>
        <taxon>CS clade</taxon>
        <taxon>Chlamydomonadales</taxon>
        <taxon>Volvocaceae</taxon>
        <taxon>Gonium</taxon>
    </lineage>
</organism>
<keyword evidence="1" id="KW-0808">Transferase</keyword>
<dbReference type="InterPro" id="IPR050951">
    <property type="entry name" value="Retrovirus_Pol_polyprotein"/>
</dbReference>
<dbReference type="GO" id="GO:0016787">
    <property type="term" value="F:hydrolase activity"/>
    <property type="evidence" value="ECO:0007669"/>
    <property type="project" value="UniProtKB-KW"/>
</dbReference>
<gene>
    <name evidence="8" type="ORF">GPECTOR_1748g849</name>
</gene>
<dbReference type="GO" id="GO:0004519">
    <property type="term" value="F:endonuclease activity"/>
    <property type="evidence" value="ECO:0007669"/>
    <property type="project" value="UniProtKB-KW"/>
</dbReference>
<evidence type="ECO:0000256" key="3">
    <source>
        <dbReference type="ARBA" id="ARBA00022722"/>
    </source>
</evidence>
<dbReference type="FunFam" id="3.10.20.370:FF:000001">
    <property type="entry name" value="Retrovirus-related Pol polyprotein from transposon 17.6-like protein"/>
    <property type="match status" value="1"/>
</dbReference>
<keyword evidence="3" id="KW-0540">Nuclease</keyword>
<comment type="caution">
    <text evidence="8">The sequence shown here is derived from an EMBL/GenBank/DDBJ whole genome shotgun (WGS) entry which is preliminary data.</text>
</comment>
<keyword evidence="4" id="KW-0255">Endonuclease</keyword>
<dbReference type="PANTHER" id="PTHR37984">
    <property type="entry name" value="PROTEIN CBG26694"/>
    <property type="match status" value="1"/>
</dbReference>
<evidence type="ECO:0000313" key="8">
    <source>
        <dbReference type="EMBL" id="KXZ40860.1"/>
    </source>
</evidence>
<dbReference type="SUPFAM" id="SSF56672">
    <property type="entry name" value="DNA/RNA polymerases"/>
    <property type="match status" value="1"/>
</dbReference>
<dbReference type="Pfam" id="PF17917">
    <property type="entry name" value="RT_RNaseH"/>
    <property type="match status" value="1"/>
</dbReference>
<keyword evidence="2" id="KW-0548">Nucleotidyltransferase</keyword>
<evidence type="ECO:0000256" key="6">
    <source>
        <dbReference type="ARBA" id="ARBA00022918"/>
    </source>
</evidence>
<dbReference type="InterPro" id="IPR043502">
    <property type="entry name" value="DNA/RNA_pol_sf"/>
</dbReference>
<evidence type="ECO:0000256" key="1">
    <source>
        <dbReference type="ARBA" id="ARBA00022679"/>
    </source>
</evidence>
<dbReference type="AlphaFoldDB" id="A0A150FV09"/>
<dbReference type="Proteomes" id="UP000075714">
    <property type="component" value="Unassembled WGS sequence"/>
</dbReference>
<evidence type="ECO:0000259" key="7">
    <source>
        <dbReference type="Pfam" id="PF17917"/>
    </source>
</evidence>
<dbReference type="CDD" id="cd09274">
    <property type="entry name" value="RNase_HI_RT_Ty3"/>
    <property type="match status" value="1"/>
</dbReference>
<keyword evidence="6" id="KW-0695">RNA-directed DNA polymerase</keyword>
<protein>
    <recommendedName>
        <fullName evidence="7">Reverse transcriptase RNase H-like domain-containing protein</fullName>
    </recommendedName>
</protein>
<evidence type="ECO:0000256" key="4">
    <source>
        <dbReference type="ARBA" id="ARBA00022759"/>
    </source>
</evidence>
<dbReference type="GO" id="GO:0003964">
    <property type="term" value="F:RNA-directed DNA polymerase activity"/>
    <property type="evidence" value="ECO:0007669"/>
    <property type="project" value="UniProtKB-KW"/>
</dbReference>
<dbReference type="PANTHER" id="PTHR37984:SF5">
    <property type="entry name" value="PROTEIN NYNRIN-LIKE"/>
    <property type="match status" value="1"/>
</dbReference>
<feature type="domain" description="Reverse transcriptase RNase H-like" evidence="7">
    <location>
        <begin position="29"/>
        <end position="125"/>
    </location>
</feature>
<keyword evidence="9" id="KW-1185">Reference proteome</keyword>
<evidence type="ECO:0000256" key="5">
    <source>
        <dbReference type="ARBA" id="ARBA00022801"/>
    </source>
</evidence>
<dbReference type="STRING" id="33097.A0A150FV09"/>